<feature type="compositionally biased region" description="Polar residues" evidence="8">
    <location>
        <begin position="170"/>
        <end position="183"/>
    </location>
</feature>
<sequence>MSSNNPRETISEALIGYCHQCDRQVEIDRQSFTCTQCQGGFIELFEMGRDESRVPNTEVHGEPMRLNNANNAMQNLLPLLLSNFINQSGAQTGTQPTQTPPRPQRFGTRVQFIVPGNRLAEPGQEQFDLYGIINNVISDLLDPNRSGQNIQAPPFHTSQREYISRPPATSEASNPSAPAQTSGPEPPTSNQNTTNTSNLEQFYKKKKI</sequence>
<accession>A0A3M7SS88</accession>
<proteinExistence type="predicted"/>
<evidence type="ECO:0000256" key="7">
    <source>
        <dbReference type="ARBA" id="ARBA00022833"/>
    </source>
</evidence>
<keyword evidence="5" id="KW-0863">Zinc-finger</keyword>
<dbReference type="OrthoDB" id="8062037at2759"/>
<feature type="compositionally biased region" description="Polar residues" evidence="8">
    <location>
        <begin position="145"/>
        <end position="157"/>
    </location>
</feature>
<protein>
    <recommendedName>
        <fullName evidence="2">RING-type E3 ubiquitin transferase</fullName>
        <ecNumber evidence="2">2.3.2.27</ecNumber>
    </recommendedName>
</protein>
<evidence type="ECO:0000313" key="10">
    <source>
        <dbReference type="EMBL" id="RNA38565.1"/>
    </source>
</evidence>
<dbReference type="Pfam" id="PF14369">
    <property type="entry name" value="Zn_ribbon_19"/>
    <property type="match status" value="1"/>
</dbReference>
<evidence type="ECO:0000256" key="3">
    <source>
        <dbReference type="ARBA" id="ARBA00022679"/>
    </source>
</evidence>
<keyword evidence="4" id="KW-0479">Metal-binding</keyword>
<dbReference type="EC" id="2.3.2.27" evidence="2"/>
<feature type="region of interest" description="Disordered" evidence="8">
    <location>
        <begin position="144"/>
        <end position="208"/>
    </location>
</feature>
<keyword evidence="11" id="KW-1185">Reference proteome</keyword>
<dbReference type="EMBL" id="REGN01000854">
    <property type="protein sequence ID" value="RNA38565.1"/>
    <property type="molecule type" value="Genomic_DNA"/>
</dbReference>
<evidence type="ECO:0000256" key="4">
    <source>
        <dbReference type="ARBA" id="ARBA00022723"/>
    </source>
</evidence>
<evidence type="ECO:0000259" key="9">
    <source>
        <dbReference type="Pfam" id="PF14369"/>
    </source>
</evidence>
<keyword evidence="6" id="KW-0833">Ubl conjugation pathway</keyword>
<organism evidence="10 11">
    <name type="scientific">Brachionus plicatilis</name>
    <name type="common">Marine rotifer</name>
    <name type="synonym">Brachionus muelleri</name>
    <dbReference type="NCBI Taxonomy" id="10195"/>
    <lineage>
        <taxon>Eukaryota</taxon>
        <taxon>Metazoa</taxon>
        <taxon>Spiralia</taxon>
        <taxon>Gnathifera</taxon>
        <taxon>Rotifera</taxon>
        <taxon>Eurotatoria</taxon>
        <taxon>Monogononta</taxon>
        <taxon>Pseudotrocha</taxon>
        <taxon>Ploima</taxon>
        <taxon>Brachionidae</taxon>
        <taxon>Brachionus</taxon>
    </lineage>
</organism>
<gene>
    <name evidence="10" type="ORF">BpHYR1_039531</name>
</gene>
<evidence type="ECO:0000256" key="6">
    <source>
        <dbReference type="ARBA" id="ARBA00022786"/>
    </source>
</evidence>
<feature type="domain" description="E3 ubiquitin-protein ligase RNF126-like zinc-ribbon" evidence="9">
    <location>
        <begin position="17"/>
        <end position="43"/>
    </location>
</feature>
<keyword evidence="7" id="KW-0862">Zinc</keyword>
<evidence type="ECO:0000313" key="11">
    <source>
        <dbReference type="Proteomes" id="UP000276133"/>
    </source>
</evidence>
<evidence type="ECO:0000256" key="2">
    <source>
        <dbReference type="ARBA" id="ARBA00012483"/>
    </source>
</evidence>
<feature type="compositionally biased region" description="Low complexity" evidence="8">
    <location>
        <begin position="188"/>
        <end position="198"/>
    </location>
</feature>
<evidence type="ECO:0000256" key="5">
    <source>
        <dbReference type="ARBA" id="ARBA00022771"/>
    </source>
</evidence>
<keyword evidence="3" id="KW-0808">Transferase</keyword>
<reference evidence="10 11" key="1">
    <citation type="journal article" date="2018" name="Sci. Rep.">
        <title>Genomic signatures of local adaptation to the degree of environmental predictability in rotifers.</title>
        <authorList>
            <person name="Franch-Gras L."/>
            <person name="Hahn C."/>
            <person name="Garcia-Roger E.M."/>
            <person name="Carmona M.J."/>
            <person name="Serra M."/>
            <person name="Gomez A."/>
        </authorList>
    </citation>
    <scope>NUCLEOTIDE SEQUENCE [LARGE SCALE GENOMIC DNA]</scope>
    <source>
        <strain evidence="10">HYR1</strain>
    </source>
</reference>
<evidence type="ECO:0000256" key="1">
    <source>
        <dbReference type="ARBA" id="ARBA00000900"/>
    </source>
</evidence>
<dbReference type="GO" id="GO:0008270">
    <property type="term" value="F:zinc ion binding"/>
    <property type="evidence" value="ECO:0007669"/>
    <property type="project" value="UniProtKB-KW"/>
</dbReference>
<dbReference type="InterPro" id="IPR039525">
    <property type="entry name" value="RNF126-like_zinc-ribbon"/>
</dbReference>
<name>A0A3M7SS88_BRAPC</name>
<comment type="caution">
    <text evidence="10">The sequence shown here is derived from an EMBL/GenBank/DDBJ whole genome shotgun (WGS) entry which is preliminary data.</text>
</comment>
<dbReference type="GO" id="GO:0061630">
    <property type="term" value="F:ubiquitin protein ligase activity"/>
    <property type="evidence" value="ECO:0007669"/>
    <property type="project" value="UniProtKB-EC"/>
</dbReference>
<dbReference type="Proteomes" id="UP000276133">
    <property type="component" value="Unassembled WGS sequence"/>
</dbReference>
<evidence type="ECO:0000256" key="8">
    <source>
        <dbReference type="SAM" id="MobiDB-lite"/>
    </source>
</evidence>
<comment type="catalytic activity">
    <reaction evidence="1">
        <text>S-ubiquitinyl-[E2 ubiquitin-conjugating enzyme]-L-cysteine + [acceptor protein]-L-lysine = [E2 ubiquitin-conjugating enzyme]-L-cysteine + N(6)-ubiquitinyl-[acceptor protein]-L-lysine.</text>
        <dbReference type="EC" id="2.3.2.27"/>
    </reaction>
</comment>
<dbReference type="AlphaFoldDB" id="A0A3M7SS88"/>